<evidence type="ECO:0000313" key="1">
    <source>
        <dbReference type="EMBL" id="WFD09856.1"/>
    </source>
</evidence>
<dbReference type="PROSITE" id="PS51257">
    <property type="entry name" value="PROKAR_LIPOPROTEIN"/>
    <property type="match status" value="1"/>
</dbReference>
<protein>
    <recommendedName>
        <fullName evidence="3">PepSY domain-containing protein</fullName>
    </recommendedName>
</protein>
<proteinExistence type="predicted"/>
<organism evidence="1 2">
    <name type="scientific">Tepidibacter hydrothermalis</name>
    <dbReference type="NCBI Taxonomy" id="3036126"/>
    <lineage>
        <taxon>Bacteria</taxon>
        <taxon>Bacillati</taxon>
        <taxon>Bacillota</taxon>
        <taxon>Clostridia</taxon>
        <taxon>Peptostreptococcales</taxon>
        <taxon>Peptostreptococcaceae</taxon>
        <taxon>Tepidibacter</taxon>
    </lineage>
</organism>
<dbReference type="EMBL" id="CP120733">
    <property type="protein sequence ID" value="WFD09856.1"/>
    <property type="molecule type" value="Genomic_DNA"/>
</dbReference>
<gene>
    <name evidence="1" type="ORF">P4S50_15875</name>
</gene>
<evidence type="ECO:0008006" key="3">
    <source>
        <dbReference type="Google" id="ProtNLM"/>
    </source>
</evidence>
<keyword evidence="2" id="KW-1185">Reference proteome</keyword>
<accession>A0ABY8EAN2</accession>
<dbReference type="RefSeq" id="WP_277731810.1">
    <property type="nucleotide sequence ID" value="NZ_CP120733.1"/>
</dbReference>
<sequence length="383" mass="45260">MNFKKIIPVVLIVILFTTGCMGHAHVQKNELMTEEVNKEDDIKKAENKEINAKITKAEARKIVLDGLEKYFNQKVDTKKFKEEILLQEEDTLWPNKYWVVRWGYGNSKTPTYGGGIDIQTGEIVNLIDNHEIDIKKDIKKYDKVDIKEMRRVAEGFIEKNNIVKKNENIQLFNVGVDDKNDKTHIKYRYNEDHFIYIRIDNRTKKVIDMEKCIIREYGKKGENLNINRETAKKIALESIEKYFDKKLDPQDLIDDIQLMEKDRTWWRVCFKDKKGLEQNGKSELPYVYIEAKTGELIGAGDGPIDRYEEKDREEINIEKAKQLALNYIDRKKLVNDIKKLKFSKKNKLTYPNHCEMDFKYDKSKTVRVTLDTKAKRILFWAIF</sequence>
<reference evidence="1 2" key="1">
    <citation type="submission" date="2023-03" db="EMBL/GenBank/DDBJ databases">
        <title>Complete genome sequence of Tepidibacter sp. SWIR-1, isolated from a deep-sea hydrothermal vent.</title>
        <authorList>
            <person name="Li X."/>
        </authorList>
    </citation>
    <scope>NUCLEOTIDE SEQUENCE [LARGE SCALE GENOMIC DNA]</scope>
    <source>
        <strain evidence="1 2">SWIR-1</strain>
    </source>
</reference>
<name>A0ABY8EAN2_9FIRM</name>
<evidence type="ECO:0000313" key="2">
    <source>
        <dbReference type="Proteomes" id="UP001222800"/>
    </source>
</evidence>
<dbReference type="Proteomes" id="UP001222800">
    <property type="component" value="Chromosome"/>
</dbReference>